<protein>
    <recommendedName>
        <fullName evidence="13">LIM zinc-binding domain-containing protein</fullName>
    </recommendedName>
</protein>
<dbReference type="InterPro" id="IPR001904">
    <property type="entry name" value="Paxillin_Lim_dom4"/>
</dbReference>
<evidence type="ECO:0000256" key="10">
    <source>
        <dbReference type="ARBA" id="ARBA00023212"/>
    </source>
</evidence>
<dbReference type="GO" id="GO:0005925">
    <property type="term" value="C:focal adhesion"/>
    <property type="evidence" value="ECO:0007669"/>
    <property type="project" value="UniProtKB-SubCell"/>
</dbReference>
<dbReference type="FunFam" id="2.10.110.10:FF:000012">
    <property type="entry name" value="Paxillin isoform 1"/>
    <property type="match status" value="1"/>
</dbReference>
<dbReference type="PANTHER" id="PTHR24216:SF8">
    <property type="entry name" value="PAXILLIN, ISOFORM F"/>
    <property type="match status" value="1"/>
</dbReference>
<comment type="caution">
    <text evidence="14">The sequence shown here is derived from an EMBL/GenBank/DDBJ whole genome shotgun (WGS) entry which is preliminary data.</text>
</comment>
<organism evidence="14 15">
    <name type="scientific">Potamilus streckersoni</name>
    <dbReference type="NCBI Taxonomy" id="2493646"/>
    <lineage>
        <taxon>Eukaryota</taxon>
        <taxon>Metazoa</taxon>
        <taxon>Spiralia</taxon>
        <taxon>Lophotrochozoa</taxon>
        <taxon>Mollusca</taxon>
        <taxon>Bivalvia</taxon>
        <taxon>Autobranchia</taxon>
        <taxon>Heteroconchia</taxon>
        <taxon>Palaeoheterodonta</taxon>
        <taxon>Unionida</taxon>
        <taxon>Unionoidea</taxon>
        <taxon>Unionidae</taxon>
        <taxon>Ambleminae</taxon>
        <taxon>Lampsilini</taxon>
        <taxon>Potamilus</taxon>
    </lineage>
</organism>
<evidence type="ECO:0000256" key="2">
    <source>
        <dbReference type="ARBA" id="ARBA00004246"/>
    </source>
</evidence>
<evidence type="ECO:0000256" key="11">
    <source>
        <dbReference type="PROSITE-ProRule" id="PRU00125"/>
    </source>
</evidence>
<dbReference type="Proteomes" id="UP001195483">
    <property type="component" value="Unassembled WGS sequence"/>
</dbReference>
<reference evidence="14" key="2">
    <citation type="journal article" date="2021" name="Genome Biol. Evol.">
        <title>Developing a high-quality reference genome for a parasitic bivalve with doubly uniparental inheritance (Bivalvia: Unionida).</title>
        <authorList>
            <person name="Smith C.H."/>
        </authorList>
    </citation>
    <scope>NUCLEOTIDE SEQUENCE</scope>
    <source>
        <strain evidence="14">CHS0354</strain>
        <tissue evidence="14">Mantle</tissue>
    </source>
</reference>
<feature type="compositionally biased region" description="Polar residues" evidence="12">
    <location>
        <begin position="290"/>
        <end position="306"/>
    </location>
</feature>
<keyword evidence="4" id="KW-0597">Phosphoprotein</keyword>
<gene>
    <name evidence="14" type="ORF">CHS0354_032833</name>
</gene>
<name>A0AAE0VSQ3_9BIVA</name>
<dbReference type="Pfam" id="PF03535">
    <property type="entry name" value="Paxillin"/>
    <property type="match status" value="1"/>
</dbReference>
<dbReference type="EMBL" id="JAEAOA010001935">
    <property type="protein sequence ID" value="KAK3587625.1"/>
    <property type="molecule type" value="Genomic_DNA"/>
</dbReference>
<sequence length="615" mass="68141">MISGDYTQKVMEDLDALLADLQSTTSGHNRFLSKSSTQQNSQQSSNTGYVYQTADQSQRRSETPPPLPPPPQDLLETIPPPDQFGDQHVYEGRSGGVRQEKISTSSGKFQGFDPQVYPPNPVGKPPPPSAKPYTPGMSISNNLSELDQLLQDLNSSQFLAEVDKKHPPSKSIPNGSGRAPPPVAPKPNRDRALNNASVDSLLDQLECAVPYMPHTYREDNSMPPPPSDTGDQGGYPMATNIVNYSYLPETAKQIPPKEPQVASTATRELDDLMASLSEFKMTGNAPRGGTPSSASSQLTRSPSPGNEPNYAKPYKSRNLSQGGISPTPLSSSSQVHMEEQMSERMEHHVQHHQQSGELESMLGDLQSNLDRQGVSAKTKGLCAACNKAVVGQVITALGKIWHIEHFICAHCKDPLGTQNFYERDGAAYCERDYHSIFAPRCFYCNGPIVDKCVTALNRTWHPEHFFCAQCGRPFGEDGFHEKDGKAYCRADYFEMFAPKCGGCGRPIMENYISALNRHWHPDCFACWECRIPFNGGSFFDHEGLPYCETHYHAKRGSLCAGCQKPITGRCITAMYKKFHPEHFVCAFCLKQLNKGTFKEQNDKPYCHPCFVKLFG</sequence>
<dbReference type="AlphaFoldDB" id="A0AAE0VSQ3"/>
<dbReference type="FunFam" id="2.10.110.10:FF:000009">
    <property type="entry name" value="Paxillin isoform 1"/>
    <property type="match status" value="1"/>
</dbReference>
<dbReference type="CDD" id="cd09338">
    <property type="entry name" value="LIM3_Paxillin_like"/>
    <property type="match status" value="1"/>
</dbReference>
<dbReference type="PROSITE" id="PS00478">
    <property type="entry name" value="LIM_DOMAIN_1"/>
    <property type="match status" value="2"/>
</dbReference>
<feature type="compositionally biased region" description="Basic and acidic residues" evidence="12">
    <location>
        <begin position="336"/>
        <end position="348"/>
    </location>
</feature>
<dbReference type="FunFam" id="2.10.110.10:FF:000018">
    <property type="entry name" value="Paxillin isoform 1"/>
    <property type="match status" value="1"/>
</dbReference>
<dbReference type="InterPro" id="IPR001781">
    <property type="entry name" value="Znf_LIM"/>
</dbReference>
<dbReference type="CDD" id="cd09337">
    <property type="entry name" value="LIM2_Paxillin_like"/>
    <property type="match status" value="1"/>
</dbReference>
<dbReference type="GO" id="GO:0046872">
    <property type="term" value="F:metal ion binding"/>
    <property type="evidence" value="ECO:0007669"/>
    <property type="project" value="UniProtKB-KW"/>
</dbReference>
<feature type="compositionally biased region" description="Polar residues" evidence="12">
    <location>
        <begin position="317"/>
        <end position="335"/>
    </location>
</feature>
<evidence type="ECO:0000313" key="15">
    <source>
        <dbReference type="Proteomes" id="UP001195483"/>
    </source>
</evidence>
<dbReference type="CDD" id="cd09336">
    <property type="entry name" value="LIM1_Paxillin_like"/>
    <property type="match status" value="1"/>
</dbReference>
<accession>A0AAE0VSQ3</accession>
<feature type="compositionally biased region" description="Low complexity" evidence="12">
    <location>
        <begin position="35"/>
        <end position="47"/>
    </location>
</feature>
<proteinExistence type="predicted"/>
<keyword evidence="15" id="KW-1185">Reference proteome</keyword>
<dbReference type="InterPro" id="IPR047075">
    <property type="entry name" value="Paxillin_TGFB1I1_LIM_dom1"/>
</dbReference>
<feature type="domain" description="LIM zinc-binding" evidence="13">
    <location>
        <begin position="440"/>
        <end position="497"/>
    </location>
</feature>
<evidence type="ECO:0000256" key="9">
    <source>
        <dbReference type="ARBA" id="ARBA00023038"/>
    </source>
</evidence>
<dbReference type="SUPFAM" id="SSF57716">
    <property type="entry name" value="Glucocorticoid receptor-like (DNA-binding domain)"/>
    <property type="match status" value="5"/>
</dbReference>
<feature type="region of interest" description="Disordered" evidence="12">
    <location>
        <begin position="162"/>
        <end position="192"/>
    </location>
</feature>
<dbReference type="Pfam" id="PF00412">
    <property type="entry name" value="LIM"/>
    <property type="match status" value="4"/>
</dbReference>
<dbReference type="PANTHER" id="PTHR24216">
    <property type="entry name" value="PAXILLIN-RELATED"/>
    <property type="match status" value="1"/>
</dbReference>
<evidence type="ECO:0000256" key="3">
    <source>
        <dbReference type="ARBA" id="ARBA00022490"/>
    </source>
</evidence>
<feature type="region of interest" description="Disordered" evidence="12">
    <location>
        <begin position="214"/>
        <end position="236"/>
    </location>
</feature>
<feature type="domain" description="LIM zinc-binding" evidence="13">
    <location>
        <begin position="380"/>
        <end position="439"/>
    </location>
</feature>
<feature type="compositionally biased region" description="Pro residues" evidence="12">
    <location>
        <begin position="63"/>
        <end position="82"/>
    </location>
</feature>
<dbReference type="CDD" id="cd09411">
    <property type="entry name" value="LIM4_Paxillin"/>
    <property type="match status" value="1"/>
</dbReference>
<evidence type="ECO:0000256" key="5">
    <source>
        <dbReference type="ARBA" id="ARBA00022723"/>
    </source>
</evidence>
<dbReference type="Gene3D" id="2.10.110.10">
    <property type="entry name" value="Cysteine Rich Protein"/>
    <property type="match status" value="4"/>
</dbReference>
<evidence type="ECO:0000256" key="7">
    <source>
        <dbReference type="ARBA" id="ARBA00022833"/>
    </source>
</evidence>
<feature type="domain" description="LIM zinc-binding" evidence="13">
    <location>
        <begin position="558"/>
        <end position="615"/>
    </location>
</feature>
<comment type="subcellular location">
    <subcellularLocation>
        <location evidence="2">Cell junction</location>
        <location evidence="2">Focal adhesion</location>
    </subcellularLocation>
    <subcellularLocation>
        <location evidence="1">Cytoplasm</location>
        <location evidence="1">Cytoskeleton</location>
    </subcellularLocation>
</comment>
<dbReference type="GO" id="GO:0005856">
    <property type="term" value="C:cytoskeleton"/>
    <property type="evidence" value="ECO:0007669"/>
    <property type="project" value="UniProtKB-SubCell"/>
</dbReference>
<keyword evidence="3" id="KW-0963">Cytoplasm</keyword>
<feature type="compositionally biased region" description="Pro residues" evidence="12">
    <location>
        <begin position="116"/>
        <end position="130"/>
    </location>
</feature>
<keyword evidence="5 11" id="KW-0479">Metal-binding</keyword>
<keyword evidence="7 11" id="KW-0862">Zinc</keyword>
<dbReference type="FunFam" id="2.10.110.10:FF:000008">
    <property type="entry name" value="Paxillin isoform 1"/>
    <property type="match status" value="1"/>
</dbReference>
<reference evidence="14" key="1">
    <citation type="journal article" date="2021" name="Genome Biol. Evol.">
        <title>A High-Quality Reference Genome for a Parasitic Bivalve with Doubly Uniparental Inheritance (Bivalvia: Unionida).</title>
        <authorList>
            <person name="Smith C.H."/>
        </authorList>
    </citation>
    <scope>NUCLEOTIDE SEQUENCE</scope>
    <source>
        <strain evidence="14">CHS0354</strain>
    </source>
</reference>
<evidence type="ECO:0000256" key="6">
    <source>
        <dbReference type="ARBA" id="ARBA00022737"/>
    </source>
</evidence>
<keyword evidence="9 11" id="KW-0440">LIM domain</keyword>
<dbReference type="SMART" id="SM00132">
    <property type="entry name" value="LIM"/>
    <property type="match status" value="4"/>
</dbReference>
<feature type="domain" description="LIM zinc-binding" evidence="13">
    <location>
        <begin position="498"/>
        <end position="557"/>
    </location>
</feature>
<evidence type="ECO:0000259" key="13">
    <source>
        <dbReference type="PROSITE" id="PS50023"/>
    </source>
</evidence>
<keyword evidence="10" id="KW-0206">Cytoskeleton</keyword>
<feature type="region of interest" description="Disordered" evidence="12">
    <location>
        <begin position="27"/>
        <end position="140"/>
    </location>
</feature>
<feature type="compositionally biased region" description="Low complexity" evidence="12">
    <location>
        <begin position="131"/>
        <end position="140"/>
    </location>
</feature>
<evidence type="ECO:0000256" key="4">
    <source>
        <dbReference type="ARBA" id="ARBA00022553"/>
    </source>
</evidence>
<reference evidence="14" key="3">
    <citation type="submission" date="2023-05" db="EMBL/GenBank/DDBJ databases">
        <authorList>
            <person name="Smith C.H."/>
        </authorList>
    </citation>
    <scope>NUCLEOTIDE SEQUENCE</scope>
    <source>
        <strain evidence="14">CHS0354</strain>
        <tissue evidence="14">Mantle</tissue>
    </source>
</reference>
<feature type="region of interest" description="Disordered" evidence="12">
    <location>
        <begin position="281"/>
        <end position="348"/>
    </location>
</feature>
<evidence type="ECO:0000256" key="1">
    <source>
        <dbReference type="ARBA" id="ARBA00004245"/>
    </source>
</evidence>
<evidence type="ECO:0000256" key="8">
    <source>
        <dbReference type="ARBA" id="ARBA00022949"/>
    </source>
</evidence>
<evidence type="ECO:0000256" key="12">
    <source>
        <dbReference type="SAM" id="MobiDB-lite"/>
    </source>
</evidence>
<keyword evidence="6" id="KW-0677">Repeat</keyword>
<dbReference type="PROSITE" id="PS50023">
    <property type="entry name" value="LIM_DOMAIN_2"/>
    <property type="match status" value="4"/>
</dbReference>
<evidence type="ECO:0000313" key="14">
    <source>
        <dbReference type="EMBL" id="KAK3587625.1"/>
    </source>
</evidence>
<keyword evidence="8" id="KW-0965">Cell junction</keyword>